<evidence type="ECO:0000256" key="3">
    <source>
        <dbReference type="ARBA" id="ARBA00022833"/>
    </source>
</evidence>
<comment type="caution">
    <text evidence="7">The sequence shown here is derived from an EMBL/GenBank/DDBJ whole genome shotgun (WGS) entry which is preliminary data.</text>
</comment>
<keyword evidence="3" id="KW-0862">Zinc</keyword>
<dbReference type="PANTHER" id="PTHR10782">
    <property type="entry name" value="ZINC FINGER MIZ DOMAIN-CONTAINING PROTEIN"/>
    <property type="match status" value="1"/>
</dbReference>
<reference evidence="8" key="1">
    <citation type="journal article" date="2019" name="bioRxiv">
        <title>Genomics, evolutionary history and diagnostics of the Alternaria alternata species group including apple and Asian pear pathotypes.</title>
        <authorList>
            <person name="Armitage A.D."/>
            <person name="Cockerton H.M."/>
            <person name="Sreenivasaprasad S."/>
            <person name="Woodhall J.W."/>
            <person name="Lane C.R."/>
            <person name="Harrison R.J."/>
            <person name="Clarkson J.P."/>
        </authorList>
    </citation>
    <scope>NUCLEOTIDE SEQUENCE [LARGE SCALE GENOMIC DNA]</scope>
    <source>
        <strain evidence="8">RGR 97.0016</strain>
    </source>
</reference>
<evidence type="ECO:0000259" key="6">
    <source>
        <dbReference type="PROSITE" id="PS51044"/>
    </source>
</evidence>
<feature type="compositionally biased region" description="Polar residues" evidence="5">
    <location>
        <begin position="47"/>
        <end position="56"/>
    </location>
</feature>
<dbReference type="GO" id="GO:0000785">
    <property type="term" value="C:chromatin"/>
    <property type="evidence" value="ECO:0007669"/>
    <property type="project" value="TreeGrafter"/>
</dbReference>
<proteinExistence type="predicted"/>
<feature type="region of interest" description="Disordered" evidence="5">
    <location>
        <begin position="939"/>
        <end position="972"/>
    </location>
</feature>
<evidence type="ECO:0000256" key="1">
    <source>
        <dbReference type="ARBA" id="ARBA00022723"/>
    </source>
</evidence>
<dbReference type="GO" id="GO:0061665">
    <property type="term" value="F:SUMO ligase activity"/>
    <property type="evidence" value="ECO:0007669"/>
    <property type="project" value="TreeGrafter"/>
</dbReference>
<protein>
    <recommendedName>
        <fullName evidence="6">SP-RING-type domain-containing protein</fullName>
    </recommendedName>
</protein>
<dbReference type="EMBL" id="PEJP01000016">
    <property type="protein sequence ID" value="RYO67189.1"/>
    <property type="molecule type" value="Genomic_DNA"/>
</dbReference>
<dbReference type="Pfam" id="PF02891">
    <property type="entry name" value="zf-MIZ"/>
    <property type="match status" value="1"/>
</dbReference>
<sequence length="972" mass="107645">MAPEGHPLPEDATTQTLNYALGNLGGKQKSWMTLPSNAPALPPVVPSQVTTNSLPSTVRGRGRPRKYPAPAPATNTSPQNLNTTPQIPLQPRPTVETERQPPSNSTSPRLPNVLVPQNTATSGPSVAHVFPSPTPSEETSAYPPPHESASSKRPSEGQEQQADKRRRSQVYGQGRPLSIANTTNACPDLPHRLSGQLDSRSPSFGMMAPPQIPQGIQVHNPQPSRTPLQPHGPLMPPPTTSQAPNSQPSSCTTQPGNRPMAPSAHRLSNDGGYARNDCLQTLSNFQTSYPPSPSHPQDARRLRVLWDATMDEDWSYVTMHQYYCMLTHARHMIPESLLELPGLHQAQSMLREVLDLNHNLSLNSINLFINFPYPMQQTAVQWPTTYAHQAQRFGHFVVKSQNYRQVKTMSRTLRRPPLARDLAVQLGIASPTFQRLLFTALLRSLWRAVVPNPSFASFEAQALAIFRQNQDDCHQRSPVESLEFLRAREDQLWGTKLRTLIDAFEATLQQQGLSLADIRNSVPQQQQQQQQLPVAPQYHPQHIQSNYSTADTNAMPSRPNSSVDPRSAQAAIQQSRGRGGLPARPTRLAAVSPAAVLPSSRPERPLLPALDYQQPQQRVPNPTRFALHQAHLRSPDLQSQSESSPLYIFLSRFLKPPARLSAPACTIEKWTFTLSPSDMQKIATTVRDTIGGPGAMNINEGNNFVRLRCVEWPQSSPMGTPTSDLWAVADTHWIPHSYYTFNGTPLDPRKKIHYGKDLPIDLTGLLREGENVLEFVVMAPSGDTSHLNYLIAIEGMDVSSHESIKQHCLNQSCVAADQVLQSIKKKLAGVDDDEITIVQSTLTIGLFDPFSQAKMCDIPVRSKACRHNDCFDLDTFLQSRPRKGDVSVADHWKCPICKSDARPQMLIVDGLMEDVKKQLELQGLASTRYILVQQDGSWQPKAEVREGVSDETPEPVAKRSVPADADVIDLSD</sequence>
<keyword evidence="2 4" id="KW-0863">Zinc-finger</keyword>
<feature type="domain" description="SP-RING-type" evidence="6">
    <location>
        <begin position="831"/>
        <end position="921"/>
    </location>
</feature>
<evidence type="ECO:0000313" key="7">
    <source>
        <dbReference type="EMBL" id="RYO67189.1"/>
    </source>
</evidence>
<feature type="region of interest" description="Disordered" evidence="5">
    <location>
        <begin position="33"/>
        <end position="275"/>
    </location>
</feature>
<dbReference type="AlphaFoldDB" id="A0A4Q4SBE6"/>
<dbReference type="GO" id="GO:0016925">
    <property type="term" value="P:protein sumoylation"/>
    <property type="evidence" value="ECO:0007669"/>
    <property type="project" value="TreeGrafter"/>
</dbReference>
<feature type="compositionally biased region" description="Polar residues" evidence="5">
    <location>
        <begin position="548"/>
        <end position="576"/>
    </location>
</feature>
<organism evidence="7 8">
    <name type="scientific">Alternaria arborescens</name>
    <dbReference type="NCBI Taxonomy" id="156630"/>
    <lineage>
        <taxon>Eukaryota</taxon>
        <taxon>Fungi</taxon>
        <taxon>Dikarya</taxon>
        <taxon>Ascomycota</taxon>
        <taxon>Pezizomycotina</taxon>
        <taxon>Dothideomycetes</taxon>
        <taxon>Pleosporomycetidae</taxon>
        <taxon>Pleosporales</taxon>
        <taxon>Pleosporineae</taxon>
        <taxon>Pleosporaceae</taxon>
        <taxon>Alternaria</taxon>
        <taxon>Alternaria sect. Alternaria</taxon>
    </lineage>
</organism>
<feature type="compositionally biased region" description="Polar residues" evidence="5">
    <location>
        <begin position="73"/>
        <end position="87"/>
    </location>
</feature>
<accession>A0A4Q4SBE6</accession>
<dbReference type="OrthoDB" id="27975at2759"/>
<dbReference type="InterPro" id="IPR004181">
    <property type="entry name" value="Znf_MIZ"/>
</dbReference>
<feature type="region of interest" description="Disordered" evidence="5">
    <location>
        <begin position="548"/>
        <end position="584"/>
    </location>
</feature>
<keyword evidence="1" id="KW-0479">Metal-binding</keyword>
<name>A0A4Q4SBE6_9PLEO</name>
<dbReference type="PANTHER" id="PTHR10782:SF4">
    <property type="entry name" value="TONALLI, ISOFORM E"/>
    <property type="match status" value="1"/>
</dbReference>
<evidence type="ECO:0000256" key="4">
    <source>
        <dbReference type="PROSITE-ProRule" id="PRU00452"/>
    </source>
</evidence>
<feature type="compositionally biased region" description="Polar residues" evidence="5">
    <location>
        <begin position="241"/>
        <end position="256"/>
    </location>
</feature>
<dbReference type="GO" id="GO:0008270">
    <property type="term" value="F:zinc ion binding"/>
    <property type="evidence" value="ECO:0007669"/>
    <property type="project" value="UniProtKB-KW"/>
</dbReference>
<dbReference type="InterPro" id="IPR013083">
    <property type="entry name" value="Znf_RING/FYVE/PHD"/>
</dbReference>
<evidence type="ECO:0000256" key="2">
    <source>
        <dbReference type="ARBA" id="ARBA00022771"/>
    </source>
</evidence>
<dbReference type="Gene3D" id="3.30.40.10">
    <property type="entry name" value="Zinc/RING finger domain, C3HC4 (zinc finger)"/>
    <property type="match status" value="1"/>
</dbReference>
<feature type="compositionally biased region" description="Polar residues" evidence="5">
    <location>
        <begin position="100"/>
        <end position="124"/>
    </location>
</feature>
<dbReference type="Proteomes" id="UP000293823">
    <property type="component" value="Unassembled WGS sequence"/>
</dbReference>
<dbReference type="PROSITE" id="PS51044">
    <property type="entry name" value="ZF_SP_RING"/>
    <property type="match status" value="1"/>
</dbReference>
<gene>
    <name evidence="7" type="ORF">AA0113_g4864</name>
</gene>
<evidence type="ECO:0000256" key="5">
    <source>
        <dbReference type="SAM" id="MobiDB-lite"/>
    </source>
</evidence>
<evidence type="ECO:0000313" key="8">
    <source>
        <dbReference type="Proteomes" id="UP000293823"/>
    </source>
</evidence>
<keyword evidence="8" id="KW-1185">Reference proteome</keyword>